<comment type="pathway">
    <text evidence="2">Glycolipid biosynthesis; glycosylphosphatidylinositol-anchor biosynthesis.</text>
</comment>
<dbReference type="AlphaFoldDB" id="A0AAD8H604"/>
<evidence type="ECO:0000256" key="10">
    <source>
        <dbReference type="ARBA" id="ARBA00023180"/>
    </source>
</evidence>
<dbReference type="InterPro" id="IPR017850">
    <property type="entry name" value="Alkaline_phosphatase_core_sf"/>
</dbReference>
<keyword evidence="10" id="KW-0325">Glycoprotein</keyword>
<proteinExistence type="inferred from homology"/>
<keyword evidence="9 11" id="KW-0472">Membrane</keyword>
<keyword evidence="8 11" id="KW-1133">Transmembrane helix</keyword>
<dbReference type="CDD" id="cd16024">
    <property type="entry name" value="GPI_EPT_2"/>
    <property type="match status" value="1"/>
</dbReference>
<dbReference type="Pfam" id="PF19316">
    <property type="entry name" value="PIGO_PIGG"/>
    <property type="match status" value="1"/>
</dbReference>
<protein>
    <submittedName>
        <fullName evidence="13">GPI ethanolamine phosphate transferase 2</fullName>
    </submittedName>
</protein>
<evidence type="ECO:0000313" key="14">
    <source>
        <dbReference type="Proteomes" id="UP001237642"/>
    </source>
</evidence>
<evidence type="ECO:0000313" key="13">
    <source>
        <dbReference type="EMBL" id="KAK1361792.1"/>
    </source>
</evidence>
<evidence type="ECO:0000256" key="2">
    <source>
        <dbReference type="ARBA" id="ARBA00004687"/>
    </source>
</evidence>
<organism evidence="13 14">
    <name type="scientific">Heracleum sosnowskyi</name>
    <dbReference type="NCBI Taxonomy" id="360622"/>
    <lineage>
        <taxon>Eukaryota</taxon>
        <taxon>Viridiplantae</taxon>
        <taxon>Streptophyta</taxon>
        <taxon>Embryophyta</taxon>
        <taxon>Tracheophyta</taxon>
        <taxon>Spermatophyta</taxon>
        <taxon>Magnoliopsida</taxon>
        <taxon>eudicotyledons</taxon>
        <taxon>Gunneridae</taxon>
        <taxon>Pentapetalae</taxon>
        <taxon>asterids</taxon>
        <taxon>campanulids</taxon>
        <taxon>Apiales</taxon>
        <taxon>Apiaceae</taxon>
        <taxon>Apioideae</taxon>
        <taxon>apioid superclade</taxon>
        <taxon>Tordylieae</taxon>
        <taxon>Tordyliinae</taxon>
        <taxon>Heracleum</taxon>
    </lineage>
</organism>
<dbReference type="Gene3D" id="3.40.720.10">
    <property type="entry name" value="Alkaline Phosphatase, subunit A"/>
    <property type="match status" value="1"/>
</dbReference>
<feature type="transmembrane region" description="Helical" evidence="11">
    <location>
        <begin position="922"/>
        <end position="947"/>
    </location>
</feature>
<accession>A0AAD8H604</accession>
<feature type="transmembrane region" description="Helical" evidence="11">
    <location>
        <begin position="698"/>
        <end position="720"/>
    </location>
</feature>
<keyword evidence="7" id="KW-0256">Endoplasmic reticulum</keyword>
<dbReference type="PANTHER" id="PTHR23072">
    <property type="entry name" value="PHOSPHATIDYLINOSITOL GLYCAN-RELATED"/>
    <property type="match status" value="1"/>
</dbReference>
<dbReference type="InterPro" id="IPR039527">
    <property type="entry name" value="PIGG/GPI7"/>
</dbReference>
<keyword evidence="5 13" id="KW-0808">Transferase</keyword>
<evidence type="ECO:0000256" key="7">
    <source>
        <dbReference type="ARBA" id="ARBA00022824"/>
    </source>
</evidence>
<feature type="transmembrane region" description="Helical" evidence="11">
    <location>
        <begin position="766"/>
        <end position="786"/>
    </location>
</feature>
<gene>
    <name evidence="13" type="ORF">POM88_046266</name>
</gene>
<evidence type="ECO:0000256" key="11">
    <source>
        <dbReference type="SAM" id="Phobius"/>
    </source>
</evidence>
<feature type="transmembrane region" description="Helical" evidence="11">
    <location>
        <begin position="521"/>
        <end position="540"/>
    </location>
</feature>
<feature type="transmembrane region" description="Helical" evidence="11">
    <location>
        <begin position="798"/>
        <end position="826"/>
    </location>
</feature>
<feature type="transmembrane region" description="Helical" evidence="11">
    <location>
        <begin position="657"/>
        <end position="678"/>
    </location>
</feature>
<feature type="transmembrane region" description="Helical" evidence="11">
    <location>
        <begin position="882"/>
        <end position="902"/>
    </location>
</feature>
<reference evidence="13" key="1">
    <citation type="submission" date="2023-02" db="EMBL/GenBank/DDBJ databases">
        <title>Genome of toxic invasive species Heracleum sosnowskyi carries increased number of genes despite the absence of recent whole-genome duplications.</title>
        <authorList>
            <person name="Schelkunov M."/>
            <person name="Shtratnikova V."/>
            <person name="Makarenko M."/>
            <person name="Klepikova A."/>
            <person name="Omelchenko D."/>
            <person name="Novikova G."/>
            <person name="Obukhova E."/>
            <person name="Bogdanov V."/>
            <person name="Penin A."/>
            <person name="Logacheva M."/>
        </authorList>
    </citation>
    <scope>NUCLEOTIDE SEQUENCE</scope>
    <source>
        <strain evidence="13">Hsosn_3</strain>
        <tissue evidence="13">Leaf</tissue>
    </source>
</reference>
<reference evidence="13" key="2">
    <citation type="submission" date="2023-05" db="EMBL/GenBank/DDBJ databases">
        <authorList>
            <person name="Schelkunov M.I."/>
        </authorList>
    </citation>
    <scope>NUCLEOTIDE SEQUENCE</scope>
    <source>
        <strain evidence="13">Hsosn_3</strain>
        <tissue evidence="13">Leaf</tissue>
    </source>
</reference>
<feature type="transmembrane region" description="Helical" evidence="11">
    <location>
        <begin position="586"/>
        <end position="606"/>
    </location>
</feature>
<feature type="transmembrane region" description="Helical" evidence="11">
    <location>
        <begin position="626"/>
        <end position="650"/>
    </location>
</feature>
<dbReference type="InterPro" id="IPR002591">
    <property type="entry name" value="Phosphodiest/P_Trfase"/>
</dbReference>
<comment type="subcellular location">
    <subcellularLocation>
        <location evidence="1">Endoplasmic reticulum membrane</location>
        <topology evidence="1">Multi-pass membrane protein</topology>
    </subcellularLocation>
</comment>
<feature type="transmembrane region" description="Helical" evidence="11">
    <location>
        <begin position="12"/>
        <end position="32"/>
    </location>
</feature>
<keyword evidence="14" id="KW-1185">Reference proteome</keyword>
<evidence type="ECO:0000256" key="1">
    <source>
        <dbReference type="ARBA" id="ARBA00004477"/>
    </source>
</evidence>
<dbReference type="EMBL" id="JAUIZM010000010">
    <property type="protein sequence ID" value="KAK1361792.1"/>
    <property type="molecule type" value="Genomic_DNA"/>
</dbReference>
<dbReference type="InterPro" id="IPR037674">
    <property type="entry name" value="PIG-G_N"/>
</dbReference>
<dbReference type="Proteomes" id="UP001237642">
    <property type="component" value="Unassembled WGS sequence"/>
</dbReference>
<dbReference type="Pfam" id="PF01663">
    <property type="entry name" value="Phosphodiest"/>
    <property type="match status" value="1"/>
</dbReference>
<keyword evidence="4" id="KW-0337">GPI-anchor biosynthesis</keyword>
<feature type="transmembrane region" description="Helical" evidence="11">
    <location>
        <begin position="741"/>
        <end position="760"/>
    </location>
</feature>
<name>A0AAD8H604_9APIA</name>
<evidence type="ECO:0000256" key="6">
    <source>
        <dbReference type="ARBA" id="ARBA00022692"/>
    </source>
</evidence>
<feature type="transmembrane region" description="Helical" evidence="11">
    <location>
        <begin position="838"/>
        <end position="861"/>
    </location>
</feature>
<keyword evidence="6 11" id="KW-0812">Transmembrane</keyword>
<dbReference type="GO" id="GO:0005789">
    <property type="term" value="C:endoplasmic reticulum membrane"/>
    <property type="evidence" value="ECO:0007669"/>
    <property type="project" value="UniProtKB-SubCell"/>
</dbReference>
<evidence type="ECO:0000256" key="8">
    <source>
        <dbReference type="ARBA" id="ARBA00022989"/>
    </source>
</evidence>
<comment type="similarity">
    <text evidence="3">Belongs to the PIGG/PIGN/PIGO family. PIGG subfamily.</text>
</comment>
<dbReference type="GO" id="GO:0006506">
    <property type="term" value="P:GPI anchor biosynthetic process"/>
    <property type="evidence" value="ECO:0007669"/>
    <property type="project" value="UniProtKB-KW"/>
</dbReference>
<dbReference type="PANTHER" id="PTHR23072:SF0">
    <property type="entry name" value="GPI ETHANOLAMINE PHOSPHATE TRANSFERASE 2"/>
    <property type="match status" value="1"/>
</dbReference>
<evidence type="ECO:0000259" key="12">
    <source>
        <dbReference type="Pfam" id="PF19316"/>
    </source>
</evidence>
<evidence type="ECO:0000256" key="5">
    <source>
        <dbReference type="ARBA" id="ARBA00022679"/>
    </source>
</evidence>
<comment type="caution">
    <text evidence="13">The sequence shown here is derived from an EMBL/GenBank/DDBJ whole genome shotgun (WGS) entry which is preliminary data.</text>
</comment>
<dbReference type="SUPFAM" id="SSF53649">
    <property type="entry name" value="Alkaline phosphatase-like"/>
    <property type="match status" value="1"/>
</dbReference>
<dbReference type="GO" id="GO:0051267">
    <property type="term" value="F:CP2 mannose-ethanolamine phosphotransferase activity"/>
    <property type="evidence" value="ECO:0007669"/>
    <property type="project" value="TreeGrafter"/>
</dbReference>
<feature type="domain" description="GPI ethanolamine phosphate transferase 2 C-terminal" evidence="12">
    <location>
        <begin position="519"/>
        <end position="946"/>
    </location>
</feature>
<evidence type="ECO:0000256" key="4">
    <source>
        <dbReference type="ARBA" id="ARBA00022502"/>
    </source>
</evidence>
<feature type="transmembrane region" description="Helical" evidence="11">
    <location>
        <begin position="471"/>
        <end position="495"/>
    </location>
</feature>
<evidence type="ECO:0000256" key="3">
    <source>
        <dbReference type="ARBA" id="ARBA00005315"/>
    </source>
</evidence>
<evidence type="ECO:0000256" key="9">
    <source>
        <dbReference type="ARBA" id="ARBA00023136"/>
    </source>
</evidence>
<dbReference type="InterPro" id="IPR045687">
    <property type="entry name" value="PIGG/GPI7_C"/>
</dbReference>
<sequence>MAALTCTKITLLTIAAVVIQIIGLSLFVLGFFPVKPAISGISGPESFSSPVCRSAENYNYTNHSPEELKSLYLELSNISPSYDRLILMVVDGLPAEFILGRDDRPAQEFFRKSMPYTQSLLDKGVATGYHTKAAPPTVTMPRLKAMVSGSVGGFLDVALNFNTQELLDDNLIGQFFKIGWKMVMFGDETWLKLFPRSFARHDGVHSFFVKDTVQVDHNVSRHLDDELDKTDWKLLILHYLGLDHVGHTGGRNSVLMGPKLEEMDEVIKKIHRSMIQNQLGRTLLMVVSDHGMTENGNHGGASYEETDALMLLIGLRDYDHRPTTHKTVNQVDITPTMALLFGVPIPINSAGILIAETLKSLEGEQQLRALELNSWQIFRLLQAQLPDLSCSSSCGVDKDGRGSEIGECDSNMEEIFCCLYVKAAALHKSWKSCQVFGSNKVMDYSSAVLAYNNFLRTASEWLSRRATNKPVGVLTFGVTGMLISSLVLLCLLYQLEGDVHVIENRTSHIKSRMHKWHMDEIFAMSIVCFLVLSMGSSSLIEEEQYIWHFMTSTSNLLLLRKAIQSISSGNTQDQVSFIGRESKRRIIQMFSIIFVLISGRILRGWHQGGVNWTNFPDLSKWLENEGTAYIKPVQLVSLLLLITSGFYALAFLRPRKGFVIIVGLSFVFPAFLVLQYIIKYQRSDVPESSYSATLLVQLIYVIIGTSTFGIVVALPWFMPVRNPKGFSSHQNKALFVGIADSLYLIGLVYIICWCLLQLLLQQPINSAPILLLLVQILASMCFSSVTEPKPNQWVELASLYYLGMAGHFALGNTNTIATIDVAGAYMGVSSHSTILSGILMFIITYAAPMLALLSMLMNISLRSRISLVNAQDVDLQYMLKKTLAYPCLVPLGLNSIFLVAYTTILLLMRNHLFVWSVFSPKYMYVCATTACIYLGVIIVASTVFYTYSTLGLRKMWQAKIR</sequence>